<dbReference type="InterPro" id="IPR036291">
    <property type="entry name" value="NAD(P)-bd_dom_sf"/>
</dbReference>
<reference evidence="4 5" key="1">
    <citation type="submission" date="2020-11" db="EMBL/GenBank/DDBJ databases">
        <title>genome sequence of strain KACC 18849.</title>
        <authorList>
            <person name="Gao J."/>
            <person name="Zhang X."/>
        </authorList>
    </citation>
    <scope>NUCLEOTIDE SEQUENCE [LARGE SCALE GENOMIC DNA]</scope>
    <source>
        <strain evidence="4 5">KACC 18849</strain>
    </source>
</reference>
<evidence type="ECO:0000259" key="3">
    <source>
        <dbReference type="SMART" id="SM00822"/>
    </source>
</evidence>
<dbReference type="PANTHER" id="PTHR48107:SF7">
    <property type="entry name" value="RE15974P"/>
    <property type="match status" value="1"/>
</dbReference>
<name>A0ABS0SXZ4_9CAUL</name>
<evidence type="ECO:0000256" key="1">
    <source>
        <dbReference type="ARBA" id="ARBA00006484"/>
    </source>
</evidence>
<dbReference type="InterPro" id="IPR057326">
    <property type="entry name" value="KR_dom"/>
</dbReference>
<sequence length="244" mass="24931">MSTPAKTAIIVGGSRGIGAAVARRLARDGVRLVVSYHSDTAAADQLKTEIEAAGGQIELVRADITQLADIAPIFDRAETRFGAVDIVVAVAGVGLLGSFQAATEAQFDALFGVTKGVFFLLQAAAGRIANGGRIITLSTGLTRTWAANAALYAGSKAAIEQFSRSLSKEVGGRGVTVNVVLPGVVETDMTAAMPAAMKQHAASQTSLGRLAAPDDIADVVGFLASPEARWITGQLIVANGGSTP</sequence>
<dbReference type="PANTHER" id="PTHR48107">
    <property type="entry name" value="NADPH-DEPENDENT ALDEHYDE REDUCTASE-LIKE PROTEIN, CHLOROPLASTIC-RELATED"/>
    <property type="match status" value="1"/>
</dbReference>
<comment type="similarity">
    <text evidence="1">Belongs to the short-chain dehydrogenases/reductases (SDR) family.</text>
</comment>
<dbReference type="PRINTS" id="PR00080">
    <property type="entry name" value="SDRFAMILY"/>
</dbReference>
<organism evidence="4 5">
    <name type="scientific">Caulobacter hibisci</name>
    <dbReference type="NCBI Taxonomy" id="2035993"/>
    <lineage>
        <taxon>Bacteria</taxon>
        <taxon>Pseudomonadati</taxon>
        <taxon>Pseudomonadota</taxon>
        <taxon>Alphaproteobacteria</taxon>
        <taxon>Caulobacterales</taxon>
        <taxon>Caulobacteraceae</taxon>
        <taxon>Caulobacter</taxon>
    </lineage>
</organism>
<dbReference type="SMART" id="SM00822">
    <property type="entry name" value="PKS_KR"/>
    <property type="match status" value="1"/>
</dbReference>
<gene>
    <name evidence="4" type="ORF">I4Q42_10540</name>
</gene>
<dbReference type="PRINTS" id="PR00081">
    <property type="entry name" value="GDHRDH"/>
</dbReference>
<dbReference type="RefSeq" id="WP_198576032.1">
    <property type="nucleotide sequence ID" value="NZ_JADWOX010000006.1"/>
</dbReference>
<comment type="caution">
    <text evidence="4">The sequence shown here is derived from an EMBL/GenBank/DDBJ whole genome shotgun (WGS) entry which is preliminary data.</text>
</comment>
<dbReference type="Pfam" id="PF13561">
    <property type="entry name" value="adh_short_C2"/>
    <property type="match status" value="1"/>
</dbReference>
<dbReference type="SUPFAM" id="SSF51735">
    <property type="entry name" value="NAD(P)-binding Rossmann-fold domains"/>
    <property type="match status" value="1"/>
</dbReference>
<accession>A0ABS0SXZ4</accession>
<evidence type="ECO:0000313" key="4">
    <source>
        <dbReference type="EMBL" id="MBI1684106.1"/>
    </source>
</evidence>
<keyword evidence="5" id="KW-1185">Reference proteome</keyword>
<evidence type="ECO:0000256" key="2">
    <source>
        <dbReference type="ARBA" id="ARBA00023002"/>
    </source>
</evidence>
<evidence type="ECO:0000313" key="5">
    <source>
        <dbReference type="Proteomes" id="UP000639859"/>
    </source>
</evidence>
<dbReference type="InterPro" id="IPR002347">
    <property type="entry name" value="SDR_fam"/>
</dbReference>
<dbReference type="EMBL" id="JADWOX010000006">
    <property type="protein sequence ID" value="MBI1684106.1"/>
    <property type="molecule type" value="Genomic_DNA"/>
</dbReference>
<feature type="domain" description="Ketoreductase" evidence="3">
    <location>
        <begin position="6"/>
        <end position="216"/>
    </location>
</feature>
<keyword evidence="2" id="KW-0560">Oxidoreductase</keyword>
<protein>
    <submittedName>
        <fullName evidence="4">SDR family oxidoreductase</fullName>
    </submittedName>
</protein>
<dbReference type="Proteomes" id="UP000639859">
    <property type="component" value="Unassembled WGS sequence"/>
</dbReference>
<dbReference type="Gene3D" id="3.40.50.720">
    <property type="entry name" value="NAD(P)-binding Rossmann-like Domain"/>
    <property type="match status" value="1"/>
</dbReference>
<proteinExistence type="inferred from homology"/>